<feature type="transmembrane region" description="Helical" evidence="1">
    <location>
        <begin position="145"/>
        <end position="167"/>
    </location>
</feature>
<keyword evidence="1" id="KW-0472">Membrane</keyword>
<feature type="transmembrane region" description="Helical" evidence="1">
    <location>
        <begin position="68"/>
        <end position="88"/>
    </location>
</feature>
<evidence type="ECO:0000256" key="1">
    <source>
        <dbReference type="SAM" id="Phobius"/>
    </source>
</evidence>
<sequence length="211" mass="22972">MNELVKAIVTGSTAFAATNIDDIVILTLLFAQVNSVFRPKHIVLGQYLGFAALILASLPGFLGGLVVPPAWIGLLGFVPIAIGITQLVRRDADQPHVQTVTQRQSKRANLFAPQVYSVAAITLANGGDNIGIYVPLFANSNLETLGTILITFFVMIAVWCYVAYRLTQQPAIAHILTRYGHRAVPFVLIGLGVFILIERGTYKLLPLFQNQ</sequence>
<proteinExistence type="predicted"/>
<gene>
    <name evidence="2" type="ORF">KME15_04175</name>
</gene>
<feature type="transmembrane region" description="Helical" evidence="1">
    <location>
        <begin position="43"/>
        <end position="62"/>
    </location>
</feature>
<reference evidence="2" key="1">
    <citation type="submission" date="2021-05" db="EMBL/GenBank/DDBJ databases">
        <authorList>
            <person name="Pietrasiak N."/>
            <person name="Ward R."/>
            <person name="Stajich J.E."/>
            <person name="Kurbessoian T."/>
        </authorList>
    </citation>
    <scope>NUCLEOTIDE SEQUENCE</scope>
    <source>
        <strain evidence="2">UHER 2000/2452</strain>
    </source>
</reference>
<dbReference type="AlphaFoldDB" id="A0A951UKQ9"/>
<protein>
    <submittedName>
        <fullName evidence="2">Cadmium resistance transporter</fullName>
    </submittedName>
</protein>
<keyword evidence="1" id="KW-1133">Transmembrane helix</keyword>
<feature type="transmembrane region" description="Helical" evidence="1">
    <location>
        <begin position="12"/>
        <end position="31"/>
    </location>
</feature>
<comment type="caution">
    <text evidence="2">The sequence shown here is derived from an EMBL/GenBank/DDBJ whole genome shotgun (WGS) entry which is preliminary data.</text>
</comment>
<dbReference type="Proteomes" id="UP000757435">
    <property type="component" value="Unassembled WGS sequence"/>
</dbReference>
<feature type="transmembrane region" description="Helical" evidence="1">
    <location>
        <begin position="179"/>
        <end position="197"/>
    </location>
</feature>
<dbReference type="EMBL" id="JAHHHD010000003">
    <property type="protein sequence ID" value="MBW4657846.1"/>
    <property type="molecule type" value="Genomic_DNA"/>
</dbReference>
<name>A0A951UKQ9_9CYAN</name>
<dbReference type="InterPro" id="IPR004676">
    <property type="entry name" value="Cd-R_transporter"/>
</dbReference>
<feature type="transmembrane region" description="Helical" evidence="1">
    <location>
        <begin position="108"/>
        <end position="125"/>
    </location>
</feature>
<evidence type="ECO:0000313" key="3">
    <source>
        <dbReference type="Proteomes" id="UP000757435"/>
    </source>
</evidence>
<evidence type="ECO:0000313" key="2">
    <source>
        <dbReference type="EMBL" id="MBW4657846.1"/>
    </source>
</evidence>
<accession>A0A951UKQ9</accession>
<dbReference type="Pfam" id="PF03596">
    <property type="entry name" value="Cad"/>
    <property type="match status" value="1"/>
</dbReference>
<keyword evidence="1" id="KW-0812">Transmembrane</keyword>
<reference evidence="2" key="2">
    <citation type="journal article" date="2022" name="Microbiol. Resour. Announc.">
        <title>Metagenome Sequencing to Explore Phylogenomics of Terrestrial Cyanobacteria.</title>
        <authorList>
            <person name="Ward R.D."/>
            <person name="Stajich J.E."/>
            <person name="Johansen J.R."/>
            <person name="Huntemann M."/>
            <person name="Clum A."/>
            <person name="Foster B."/>
            <person name="Foster B."/>
            <person name="Roux S."/>
            <person name="Palaniappan K."/>
            <person name="Varghese N."/>
            <person name="Mukherjee S."/>
            <person name="Reddy T.B.K."/>
            <person name="Daum C."/>
            <person name="Copeland A."/>
            <person name="Chen I.A."/>
            <person name="Ivanova N.N."/>
            <person name="Kyrpides N.C."/>
            <person name="Shapiro N."/>
            <person name="Eloe-Fadrosh E.A."/>
            <person name="Pietrasiak N."/>
        </authorList>
    </citation>
    <scope>NUCLEOTIDE SEQUENCE</scope>
    <source>
        <strain evidence="2">UHER 2000/2452</strain>
    </source>
</reference>
<organism evidence="2 3">
    <name type="scientific">Drouetiella hepatica Uher 2000/2452</name>
    <dbReference type="NCBI Taxonomy" id="904376"/>
    <lineage>
        <taxon>Bacteria</taxon>
        <taxon>Bacillati</taxon>
        <taxon>Cyanobacteriota</taxon>
        <taxon>Cyanophyceae</taxon>
        <taxon>Oculatellales</taxon>
        <taxon>Oculatellaceae</taxon>
        <taxon>Drouetiella</taxon>
    </lineage>
</organism>